<evidence type="ECO:0000313" key="2">
    <source>
        <dbReference type="EMBL" id="GLI35427.1"/>
    </source>
</evidence>
<dbReference type="AlphaFoldDB" id="A0A9W6L8A5"/>
<sequence>MESIAIKEVLTILSSFGLPGLVLFMWWLDSRRFDQMLIQYREHMTKQERWYENNVELVWPHQNSLQGIETGDNFMNWLKVVVLSSVCVSLFTCPALSGNCVGMKTCGENRKTVYYDKQGRVIGTDKTYKSKTVYYNKQGRVISTGKAYKGKTVYYDKLGHVIGHSVKR</sequence>
<reference evidence="2" key="1">
    <citation type="submission" date="2022-12" db="EMBL/GenBank/DDBJ databases">
        <title>Reference genome sequencing for broad-spectrum identification of bacterial and archaeal isolates by mass spectrometry.</title>
        <authorList>
            <person name="Sekiguchi Y."/>
            <person name="Tourlousse D.M."/>
        </authorList>
    </citation>
    <scope>NUCLEOTIDE SEQUENCE</scope>
    <source>
        <strain evidence="2">ASRB1</strain>
    </source>
</reference>
<evidence type="ECO:0000313" key="3">
    <source>
        <dbReference type="Proteomes" id="UP001144372"/>
    </source>
</evidence>
<keyword evidence="1" id="KW-1133">Transmembrane helix</keyword>
<protein>
    <submittedName>
        <fullName evidence="2">Uncharacterized protein</fullName>
    </submittedName>
</protein>
<dbReference type="RefSeq" id="WP_281795228.1">
    <property type="nucleotide sequence ID" value="NZ_BSDR01000001.1"/>
</dbReference>
<keyword evidence="1" id="KW-0472">Membrane</keyword>
<dbReference type="EMBL" id="BSDR01000001">
    <property type="protein sequence ID" value="GLI35427.1"/>
    <property type="molecule type" value="Genomic_DNA"/>
</dbReference>
<keyword evidence="1" id="KW-0812">Transmembrane</keyword>
<proteinExistence type="predicted"/>
<feature type="transmembrane region" description="Helical" evidence="1">
    <location>
        <begin position="9"/>
        <end position="28"/>
    </location>
</feature>
<dbReference type="Proteomes" id="UP001144372">
    <property type="component" value="Unassembled WGS sequence"/>
</dbReference>
<keyword evidence="3" id="KW-1185">Reference proteome</keyword>
<evidence type="ECO:0000256" key="1">
    <source>
        <dbReference type="SAM" id="Phobius"/>
    </source>
</evidence>
<gene>
    <name evidence="2" type="ORF">DAMNIGENAA_28600</name>
</gene>
<organism evidence="2 3">
    <name type="scientific">Desulforhabdus amnigena</name>
    <dbReference type="NCBI Taxonomy" id="40218"/>
    <lineage>
        <taxon>Bacteria</taxon>
        <taxon>Pseudomonadati</taxon>
        <taxon>Thermodesulfobacteriota</taxon>
        <taxon>Syntrophobacteria</taxon>
        <taxon>Syntrophobacterales</taxon>
        <taxon>Syntrophobacteraceae</taxon>
        <taxon>Desulforhabdus</taxon>
    </lineage>
</organism>
<feature type="transmembrane region" description="Helical" evidence="1">
    <location>
        <begin position="80"/>
        <end position="101"/>
    </location>
</feature>
<name>A0A9W6L8A5_9BACT</name>
<comment type="caution">
    <text evidence="2">The sequence shown here is derived from an EMBL/GenBank/DDBJ whole genome shotgun (WGS) entry which is preliminary data.</text>
</comment>
<accession>A0A9W6L8A5</accession>